<sequence length="19" mass="2124">MFIIACTHEDMTGIAVKRS</sequence>
<proteinExistence type="predicted"/>
<dbReference type="AlphaFoldDB" id="A0A0E9V534"/>
<protein>
    <submittedName>
        <fullName evidence="1">Uncharacterized protein</fullName>
    </submittedName>
</protein>
<name>A0A0E9V534_ANGAN</name>
<evidence type="ECO:0000313" key="1">
    <source>
        <dbReference type="EMBL" id="JAH73116.1"/>
    </source>
</evidence>
<reference evidence="1" key="2">
    <citation type="journal article" date="2015" name="Fish Shellfish Immunol.">
        <title>Early steps in the European eel (Anguilla anguilla)-Vibrio vulnificus interaction in the gills: Role of the RtxA13 toxin.</title>
        <authorList>
            <person name="Callol A."/>
            <person name="Pajuelo D."/>
            <person name="Ebbesson L."/>
            <person name="Teles M."/>
            <person name="MacKenzie S."/>
            <person name="Amaro C."/>
        </authorList>
    </citation>
    <scope>NUCLEOTIDE SEQUENCE</scope>
</reference>
<reference evidence="1" key="1">
    <citation type="submission" date="2014-11" db="EMBL/GenBank/DDBJ databases">
        <authorList>
            <person name="Amaro Gonzalez C."/>
        </authorList>
    </citation>
    <scope>NUCLEOTIDE SEQUENCE</scope>
</reference>
<dbReference type="EMBL" id="GBXM01035461">
    <property type="protein sequence ID" value="JAH73116.1"/>
    <property type="molecule type" value="Transcribed_RNA"/>
</dbReference>
<accession>A0A0E9V534</accession>
<organism evidence="1">
    <name type="scientific">Anguilla anguilla</name>
    <name type="common">European freshwater eel</name>
    <name type="synonym">Muraena anguilla</name>
    <dbReference type="NCBI Taxonomy" id="7936"/>
    <lineage>
        <taxon>Eukaryota</taxon>
        <taxon>Metazoa</taxon>
        <taxon>Chordata</taxon>
        <taxon>Craniata</taxon>
        <taxon>Vertebrata</taxon>
        <taxon>Euteleostomi</taxon>
        <taxon>Actinopterygii</taxon>
        <taxon>Neopterygii</taxon>
        <taxon>Teleostei</taxon>
        <taxon>Anguilliformes</taxon>
        <taxon>Anguillidae</taxon>
        <taxon>Anguilla</taxon>
    </lineage>
</organism>